<dbReference type="Pfam" id="PF13954">
    <property type="entry name" value="PapC_N"/>
    <property type="match status" value="1"/>
</dbReference>
<dbReference type="GO" id="GO:0015473">
    <property type="term" value="F:fimbrial usher porin activity"/>
    <property type="evidence" value="ECO:0007669"/>
    <property type="project" value="InterPro"/>
</dbReference>
<dbReference type="EMBL" id="AP015029">
    <property type="protein sequence ID" value="BAW22153.1"/>
    <property type="molecule type" value="Genomic_DNA"/>
</dbReference>
<name>A0A1L7N9N0_PSEPU</name>
<dbReference type="InterPro" id="IPR042186">
    <property type="entry name" value="FimD_plug_dom"/>
</dbReference>
<dbReference type="AlphaFoldDB" id="A0A1L7N9N0"/>
<keyword evidence="9" id="KW-1029">Fimbrium biogenesis</keyword>
<dbReference type="InterPro" id="IPR025885">
    <property type="entry name" value="PapC_N"/>
</dbReference>
<dbReference type="InterPro" id="IPR018030">
    <property type="entry name" value="Fimbrial_membr_usher_CS"/>
</dbReference>
<dbReference type="Gene3D" id="3.10.20.410">
    <property type="match status" value="1"/>
</dbReference>
<evidence type="ECO:0000256" key="2">
    <source>
        <dbReference type="ARBA" id="ARBA00008064"/>
    </source>
</evidence>
<evidence type="ECO:0000256" key="7">
    <source>
        <dbReference type="ARBA" id="ARBA00023136"/>
    </source>
</evidence>
<dbReference type="PANTHER" id="PTHR30451">
    <property type="entry name" value="OUTER MEMBRANE USHER PROTEIN"/>
    <property type="match status" value="1"/>
</dbReference>
<feature type="domain" description="PapC N-terminal" evidence="11">
    <location>
        <begin position="40"/>
        <end position="188"/>
    </location>
</feature>
<proteinExistence type="inferred from homology"/>
<dbReference type="PANTHER" id="PTHR30451:SF5">
    <property type="entry name" value="SLR0019 PROTEIN"/>
    <property type="match status" value="1"/>
</dbReference>
<evidence type="ECO:0000259" key="11">
    <source>
        <dbReference type="Pfam" id="PF13954"/>
    </source>
</evidence>
<dbReference type="InterPro" id="IPR025949">
    <property type="entry name" value="PapC-like_C"/>
</dbReference>
<dbReference type="Gene3D" id="2.60.40.2070">
    <property type="match status" value="1"/>
</dbReference>
<dbReference type="InterPro" id="IPR043142">
    <property type="entry name" value="PapC-like_C_sf"/>
</dbReference>
<dbReference type="SUPFAM" id="SSF141729">
    <property type="entry name" value="FimD N-terminal domain-like"/>
    <property type="match status" value="1"/>
</dbReference>
<dbReference type="RefSeq" id="WP_096425747.1">
    <property type="nucleotide sequence ID" value="NZ_AP015029.1"/>
</dbReference>
<dbReference type="GO" id="GO:0009297">
    <property type="term" value="P:pilus assembly"/>
    <property type="evidence" value="ECO:0007669"/>
    <property type="project" value="InterPro"/>
</dbReference>
<evidence type="ECO:0000313" key="12">
    <source>
        <dbReference type="EMBL" id="BAW22153.1"/>
    </source>
</evidence>
<keyword evidence="8 9" id="KW-0998">Cell outer membrane</keyword>
<keyword evidence="7 9" id="KW-0472">Membrane</keyword>
<dbReference type="Proteomes" id="UP000218731">
    <property type="component" value="Chromosome 1"/>
</dbReference>
<keyword evidence="4" id="KW-1134">Transmembrane beta strand</keyword>
<comment type="similarity">
    <text evidence="2 9">Belongs to the fimbrial export usher family.</text>
</comment>
<dbReference type="Gene3D" id="2.60.40.2610">
    <property type="entry name" value="Outer membrane usher protein FimD, plug domain"/>
    <property type="match status" value="1"/>
</dbReference>
<dbReference type="Gene3D" id="2.60.40.3110">
    <property type="match status" value="1"/>
</dbReference>
<sequence length="836" mass="91559">MLLPPTRRLLLSRLRITTLVALGSGSLLIAPQRPASASPQFDASFMRQAPDQPADAGALALQALAAETPLAPGRYRLEVWVNLVFLAEQDVHLQKIDGHRTLRPCLNATLLRQAGLREQSLAQPLPDDDSCIDLETLAPGATTKLDSGRLRLELSIPQAFMIRQAGRMPSAEQWDYGINAAFINYQASAQMRSLAHGGSQSSQDLNLSSGLNLGPWRLRSSQSLREDEHGSRRWTHTNTYAQRDLPGSFGTLTLGETFSNSDVFRSQPFKGLQLASELGMLPDVMQNYAPIIRGVAQTRAKLEVLHNGYPIYTTYVAPGPYEIDDLAVGGGSGELEIVLTEADGQVRRFIQPYSSLSNLLREGVWRYSATFGRYNGAEDLDAPLLWQATLARGTSLNTTLYGGVQGGDYYRAATVGAARDLGTLGALSLDVTRAETDLGNTLGQVHGHSFAARYGKAFDTGTNLRFAGYRYSTEGYRDYDEAVRERNAYSAYRGSRRSRLEASAHQRLGSRSSLSFTMTQDDYWQSGQQLRQYQLQLSTSWHNVSYNLYASQSLNERSQNDRMFGLSVSLPLGFGRASSANISLQSHNGEHSQRASFSSSAMDRRLSYLASTSRDARRNQTSAFSANYRGANASLGAGYTQSDDYRTLSLNASGSLLLHESGLTLGRYLGETNALVHVPDVAGVGVKNNPESRSDSSGHMVVPYLRPYRSNLLELNTDDLGPQVHIDNGAQHLIPRRGAIVLAEFQARKVSRLILTLLQANGRPMPFGTQVNDISGTSLGVVGQAGQALLAVEDKPQTLHVRWGEANDEQCQLQIEPASMEQTQGYHQQTLNCPTT</sequence>
<dbReference type="PROSITE" id="PS01151">
    <property type="entry name" value="FIMBRIAL_USHER"/>
    <property type="match status" value="1"/>
</dbReference>
<reference evidence="12 13" key="1">
    <citation type="submission" date="2015-11" db="EMBL/GenBank/DDBJ databases">
        <title>Complete genome sequencing of a biphenyl-degrading bacterium, Pseudomonas putida KF715 (=NBRC110667).</title>
        <authorList>
            <person name="Suenaga H."/>
            <person name="Fujihara N."/>
            <person name="Watanabe T."/>
            <person name="Hirose J."/>
            <person name="Kimura N."/>
            <person name="Yamazoe A."/>
            <person name="Hosoyama A."/>
            <person name="Shimodaira J."/>
            <person name="Furukawa K."/>
        </authorList>
    </citation>
    <scope>NUCLEOTIDE SEQUENCE [LARGE SCALE GENOMIC DNA]</scope>
    <source>
        <strain evidence="12 13">KF715</strain>
    </source>
</reference>
<evidence type="ECO:0000256" key="6">
    <source>
        <dbReference type="ARBA" id="ARBA00022729"/>
    </source>
</evidence>
<dbReference type="InterPro" id="IPR000015">
    <property type="entry name" value="Fimb_usher"/>
</dbReference>
<keyword evidence="3 9" id="KW-0813">Transport</keyword>
<gene>
    <name evidence="12" type="ORF">KF715C_ch15800</name>
</gene>
<organism evidence="12 13">
    <name type="scientific">Pseudomonas putida</name>
    <name type="common">Arthrobacter siderocapsulatus</name>
    <dbReference type="NCBI Taxonomy" id="303"/>
    <lineage>
        <taxon>Bacteria</taxon>
        <taxon>Pseudomonadati</taxon>
        <taxon>Pseudomonadota</taxon>
        <taxon>Gammaproteobacteria</taxon>
        <taxon>Pseudomonadales</taxon>
        <taxon>Pseudomonadaceae</taxon>
        <taxon>Pseudomonas</taxon>
    </lineage>
</organism>
<evidence type="ECO:0000313" key="13">
    <source>
        <dbReference type="Proteomes" id="UP000218731"/>
    </source>
</evidence>
<accession>A0A1L7N9N0</accession>
<evidence type="ECO:0000256" key="1">
    <source>
        <dbReference type="ARBA" id="ARBA00004571"/>
    </source>
</evidence>
<protein>
    <submittedName>
        <fullName evidence="12">Fimbrial biogenesis outer membrane usher protein</fullName>
    </submittedName>
</protein>
<keyword evidence="6" id="KW-0732">Signal</keyword>
<dbReference type="Pfam" id="PF13953">
    <property type="entry name" value="PapC_C"/>
    <property type="match status" value="1"/>
</dbReference>
<evidence type="ECO:0000256" key="3">
    <source>
        <dbReference type="ARBA" id="ARBA00022448"/>
    </source>
</evidence>
<dbReference type="Pfam" id="PF00577">
    <property type="entry name" value="Usher"/>
    <property type="match status" value="1"/>
</dbReference>
<evidence type="ECO:0000256" key="8">
    <source>
        <dbReference type="ARBA" id="ARBA00023237"/>
    </source>
</evidence>
<dbReference type="GO" id="GO:0009279">
    <property type="term" value="C:cell outer membrane"/>
    <property type="evidence" value="ECO:0007669"/>
    <property type="project" value="UniProtKB-SubCell"/>
</dbReference>
<evidence type="ECO:0000256" key="9">
    <source>
        <dbReference type="RuleBase" id="RU003884"/>
    </source>
</evidence>
<keyword evidence="5 9" id="KW-0812">Transmembrane</keyword>
<evidence type="ECO:0000259" key="10">
    <source>
        <dbReference type="Pfam" id="PF13953"/>
    </source>
</evidence>
<feature type="domain" description="PapC-like C-terminal" evidence="10">
    <location>
        <begin position="755"/>
        <end position="815"/>
    </location>
</feature>
<evidence type="ECO:0000256" key="4">
    <source>
        <dbReference type="ARBA" id="ARBA00022452"/>
    </source>
</evidence>
<dbReference type="InterPro" id="IPR037224">
    <property type="entry name" value="PapC_N_sf"/>
</dbReference>
<evidence type="ECO:0000256" key="5">
    <source>
        <dbReference type="ARBA" id="ARBA00022692"/>
    </source>
</evidence>
<comment type="subcellular location">
    <subcellularLocation>
        <location evidence="1 9">Cell outer membrane</location>
        <topology evidence="1 9">Multi-pass membrane protein</topology>
    </subcellularLocation>
</comment>